<protein>
    <submittedName>
        <fullName evidence="1">12599_t:CDS:1</fullName>
    </submittedName>
</protein>
<dbReference type="Proteomes" id="UP000789366">
    <property type="component" value="Unassembled WGS sequence"/>
</dbReference>
<keyword evidence="2" id="KW-1185">Reference proteome</keyword>
<dbReference type="EMBL" id="CAJVPW010046370">
    <property type="protein sequence ID" value="CAG8757486.1"/>
    <property type="molecule type" value="Genomic_DNA"/>
</dbReference>
<accession>A0ACA9QM59</accession>
<proteinExistence type="predicted"/>
<reference evidence="1" key="1">
    <citation type="submission" date="2021-06" db="EMBL/GenBank/DDBJ databases">
        <authorList>
            <person name="Kallberg Y."/>
            <person name="Tangrot J."/>
            <person name="Rosling A."/>
        </authorList>
    </citation>
    <scope>NUCLEOTIDE SEQUENCE</scope>
    <source>
        <strain evidence="1">28 12/20/2015</strain>
    </source>
</reference>
<evidence type="ECO:0000313" key="2">
    <source>
        <dbReference type="Proteomes" id="UP000789366"/>
    </source>
</evidence>
<feature type="non-terminal residue" evidence="1">
    <location>
        <position position="1"/>
    </location>
</feature>
<organism evidence="1 2">
    <name type="scientific">Cetraspora pellucida</name>
    <dbReference type="NCBI Taxonomy" id="1433469"/>
    <lineage>
        <taxon>Eukaryota</taxon>
        <taxon>Fungi</taxon>
        <taxon>Fungi incertae sedis</taxon>
        <taxon>Mucoromycota</taxon>
        <taxon>Glomeromycotina</taxon>
        <taxon>Glomeromycetes</taxon>
        <taxon>Diversisporales</taxon>
        <taxon>Gigasporaceae</taxon>
        <taxon>Cetraspora</taxon>
    </lineage>
</organism>
<gene>
    <name evidence="1" type="ORF">SPELUC_LOCUS14903</name>
</gene>
<name>A0ACA9QM59_9GLOM</name>
<sequence length="60" mass="6536">YDCNVLDVFMSISNKALHVPSGKVKPKLSYLSNHELRQSSNGYADKSGSIQDPLSALVVN</sequence>
<evidence type="ECO:0000313" key="1">
    <source>
        <dbReference type="EMBL" id="CAG8757486.1"/>
    </source>
</evidence>
<comment type="caution">
    <text evidence="1">The sequence shown here is derived from an EMBL/GenBank/DDBJ whole genome shotgun (WGS) entry which is preliminary data.</text>
</comment>